<dbReference type="EMBL" id="JAVIJP010000027">
    <property type="protein sequence ID" value="KAL3635294.1"/>
    <property type="molecule type" value="Genomic_DNA"/>
</dbReference>
<dbReference type="Pfam" id="PF00892">
    <property type="entry name" value="EamA"/>
    <property type="match status" value="2"/>
</dbReference>
<feature type="transmembrane region" description="Helical" evidence="6">
    <location>
        <begin position="223"/>
        <end position="242"/>
    </location>
</feature>
<feature type="domain" description="EamA" evidence="7">
    <location>
        <begin position="14"/>
        <end position="154"/>
    </location>
</feature>
<name>A0ABD3D0G4_9LAMI</name>
<evidence type="ECO:0000313" key="8">
    <source>
        <dbReference type="EMBL" id="KAL3635294.1"/>
    </source>
</evidence>
<sequence>MGKVCDLIHGLKPAMMMVTVQIALAGVNILYKLAGNNGMSLRVLIAYRLLFAAATVVPLALIFERKKRPKLTWKIVFQAFICALFGGSMAQNLYAESLVLTSATFAAAMTNLIPAVTFILGIFFGLERLGLNTKAGNAKVIGTVLCIGGAMLLTFYKGFEVNIWSTHFDLMHKYRQSGEHVAEAHHKPINDILGPLMALGCCLSVSISLIVQAKMSENYPCHYSSTALISTFGSVQAVGFALCTERDWSQWKLGWDLRLLTVAYMGIVASGIMWVFIMSCVNMRGPLFVSVFNPLLLVLVALAGSLLLDEKLHLGSVLGAAIIILGLYSVLWGKNKEIKKITRLMPSKNFKEATKVGEILEDESLRDFNHGSNVIAVTPNFFAGPEIIEVFDENEDDDLEANNVCDPDQTKSST</sequence>
<feature type="transmembrane region" description="Helical" evidence="6">
    <location>
        <begin position="43"/>
        <end position="63"/>
    </location>
</feature>
<dbReference type="GO" id="GO:0016020">
    <property type="term" value="C:membrane"/>
    <property type="evidence" value="ECO:0007669"/>
    <property type="project" value="UniProtKB-SubCell"/>
</dbReference>
<evidence type="ECO:0000259" key="7">
    <source>
        <dbReference type="Pfam" id="PF00892"/>
    </source>
</evidence>
<feature type="transmembrane region" description="Helical" evidence="6">
    <location>
        <begin position="138"/>
        <end position="156"/>
    </location>
</feature>
<dbReference type="InterPro" id="IPR030184">
    <property type="entry name" value="WAT1-related"/>
</dbReference>
<feature type="transmembrane region" description="Helical" evidence="6">
    <location>
        <begin position="75"/>
        <end position="94"/>
    </location>
</feature>
<comment type="caution">
    <text evidence="8">The sequence shown here is derived from an EMBL/GenBank/DDBJ whole genome shotgun (WGS) entry which is preliminary data.</text>
</comment>
<dbReference type="SUPFAM" id="SSF103481">
    <property type="entry name" value="Multidrug resistance efflux transporter EmrE"/>
    <property type="match status" value="2"/>
</dbReference>
<dbReference type="PANTHER" id="PTHR31218">
    <property type="entry name" value="WAT1-RELATED PROTEIN"/>
    <property type="match status" value="1"/>
</dbReference>
<feature type="transmembrane region" description="Helical" evidence="6">
    <location>
        <begin position="106"/>
        <end position="126"/>
    </location>
</feature>
<gene>
    <name evidence="8" type="ORF">CASFOL_019841</name>
</gene>
<evidence type="ECO:0000256" key="5">
    <source>
        <dbReference type="ARBA" id="ARBA00023136"/>
    </source>
</evidence>
<feature type="transmembrane region" description="Helical" evidence="6">
    <location>
        <begin position="262"/>
        <end position="281"/>
    </location>
</feature>
<evidence type="ECO:0000256" key="2">
    <source>
        <dbReference type="ARBA" id="ARBA00007635"/>
    </source>
</evidence>
<dbReference type="Proteomes" id="UP001632038">
    <property type="component" value="Unassembled WGS sequence"/>
</dbReference>
<evidence type="ECO:0000256" key="4">
    <source>
        <dbReference type="ARBA" id="ARBA00022989"/>
    </source>
</evidence>
<accession>A0ABD3D0G4</accession>
<organism evidence="8 9">
    <name type="scientific">Castilleja foliolosa</name>
    <dbReference type="NCBI Taxonomy" id="1961234"/>
    <lineage>
        <taxon>Eukaryota</taxon>
        <taxon>Viridiplantae</taxon>
        <taxon>Streptophyta</taxon>
        <taxon>Embryophyta</taxon>
        <taxon>Tracheophyta</taxon>
        <taxon>Spermatophyta</taxon>
        <taxon>Magnoliopsida</taxon>
        <taxon>eudicotyledons</taxon>
        <taxon>Gunneridae</taxon>
        <taxon>Pentapetalae</taxon>
        <taxon>asterids</taxon>
        <taxon>lamiids</taxon>
        <taxon>Lamiales</taxon>
        <taxon>Orobanchaceae</taxon>
        <taxon>Pedicularideae</taxon>
        <taxon>Castillejinae</taxon>
        <taxon>Castilleja</taxon>
    </lineage>
</organism>
<keyword evidence="3 6" id="KW-0812">Transmembrane</keyword>
<evidence type="ECO:0000313" key="9">
    <source>
        <dbReference type="Proteomes" id="UP001632038"/>
    </source>
</evidence>
<evidence type="ECO:0000256" key="1">
    <source>
        <dbReference type="ARBA" id="ARBA00004141"/>
    </source>
</evidence>
<evidence type="ECO:0000256" key="3">
    <source>
        <dbReference type="ARBA" id="ARBA00022692"/>
    </source>
</evidence>
<feature type="transmembrane region" description="Helical" evidence="6">
    <location>
        <begin position="288"/>
        <end position="308"/>
    </location>
</feature>
<dbReference type="InterPro" id="IPR000620">
    <property type="entry name" value="EamA_dom"/>
</dbReference>
<dbReference type="InterPro" id="IPR037185">
    <property type="entry name" value="EmrE-like"/>
</dbReference>
<feature type="domain" description="EamA" evidence="7">
    <location>
        <begin position="193"/>
        <end position="331"/>
    </location>
</feature>
<dbReference type="AlphaFoldDB" id="A0ABD3D0G4"/>
<feature type="transmembrane region" description="Helical" evidence="6">
    <location>
        <begin position="314"/>
        <end position="333"/>
    </location>
</feature>
<keyword evidence="9" id="KW-1185">Reference proteome</keyword>
<proteinExistence type="inferred from homology"/>
<keyword evidence="5 6" id="KW-0472">Membrane</keyword>
<keyword evidence="4 6" id="KW-1133">Transmembrane helix</keyword>
<comment type="similarity">
    <text evidence="2 6">Belongs to the drug/metabolite transporter (DMT) superfamily. Plant drug/metabolite exporter (P-DME) (TC 2.A.7.4) family.</text>
</comment>
<comment type="subcellular location">
    <subcellularLocation>
        <location evidence="1 6">Membrane</location>
        <topology evidence="1 6">Multi-pass membrane protein</topology>
    </subcellularLocation>
</comment>
<feature type="transmembrane region" description="Helical" evidence="6">
    <location>
        <begin position="12"/>
        <end position="31"/>
    </location>
</feature>
<evidence type="ECO:0000256" key="6">
    <source>
        <dbReference type="RuleBase" id="RU363077"/>
    </source>
</evidence>
<feature type="transmembrane region" description="Helical" evidence="6">
    <location>
        <begin position="192"/>
        <end position="211"/>
    </location>
</feature>
<protein>
    <recommendedName>
        <fullName evidence="6">WAT1-related protein</fullName>
    </recommendedName>
</protein>
<reference evidence="9" key="1">
    <citation type="journal article" date="2024" name="IScience">
        <title>Strigolactones Initiate the Formation of Haustorium-like Structures in Castilleja.</title>
        <authorList>
            <person name="Buerger M."/>
            <person name="Peterson D."/>
            <person name="Chory J."/>
        </authorList>
    </citation>
    <scope>NUCLEOTIDE SEQUENCE [LARGE SCALE GENOMIC DNA]</scope>
</reference>